<accession>A0AAD9NYD0</accession>
<dbReference type="EMBL" id="JAODUO010000254">
    <property type="protein sequence ID" value="KAK2184740.1"/>
    <property type="molecule type" value="Genomic_DNA"/>
</dbReference>
<proteinExistence type="predicted"/>
<evidence type="ECO:0000256" key="1">
    <source>
        <dbReference type="SAM" id="MobiDB-lite"/>
    </source>
</evidence>
<protein>
    <submittedName>
        <fullName evidence="2">Uncharacterized protein</fullName>
    </submittedName>
</protein>
<dbReference type="AlphaFoldDB" id="A0AAD9NYD0"/>
<organism evidence="2 3">
    <name type="scientific">Ridgeia piscesae</name>
    <name type="common">Tubeworm</name>
    <dbReference type="NCBI Taxonomy" id="27915"/>
    <lineage>
        <taxon>Eukaryota</taxon>
        <taxon>Metazoa</taxon>
        <taxon>Spiralia</taxon>
        <taxon>Lophotrochozoa</taxon>
        <taxon>Annelida</taxon>
        <taxon>Polychaeta</taxon>
        <taxon>Sedentaria</taxon>
        <taxon>Canalipalpata</taxon>
        <taxon>Sabellida</taxon>
        <taxon>Siboglinidae</taxon>
        <taxon>Ridgeia</taxon>
    </lineage>
</organism>
<sequence length="434" mass="46747">MEVPPFHIQLNTSDDESESESQIQNAPDTQNNCTAAADIAAYPSPFDTPLQLNGALSGGDDRLEGGAPNGYANMPYDLTSPSCDYVASGGDAIVPELFAIVNTEEAVVPDLLSISACSASSLDVSGGGVLSDHCAGATPMVYPMVYVSPAGLLTVLLRFDVAVEMTTDRTIRVVNHRHKSVAATNSRGNASCIYHTAAKIYQEGTTTEVDVYWERKAKMTTDTILFSSGCACYTLTPNGLCIAHPTFSDLTKDMSVTLLFSSSGYGPHLMSQYERIAKSSKYHYQDDGGFIVFVNGVKIHQNAKGDVVVTSGPKTIRVSPIYGSMYVETHFVEMAIEMNWNIKVRRGGHRIHASFIGFILTDGFRECGFDQYRQVFARPLTVPTQTTVRGKPVQDPTATADEDETDANVNVVGEQPFHSGSGTLLGVILPNATV</sequence>
<reference evidence="2" key="1">
    <citation type="journal article" date="2023" name="Mol. Biol. Evol.">
        <title>Third-Generation Sequencing Reveals the Adaptive Role of the Epigenome in Three Deep-Sea Polychaetes.</title>
        <authorList>
            <person name="Perez M."/>
            <person name="Aroh O."/>
            <person name="Sun Y."/>
            <person name="Lan Y."/>
            <person name="Juniper S.K."/>
            <person name="Young C.R."/>
            <person name="Angers B."/>
            <person name="Qian P.Y."/>
        </authorList>
    </citation>
    <scope>NUCLEOTIDE SEQUENCE</scope>
    <source>
        <strain evidence="2">R07B-5</strain>
    </source>
</reference>
<dbReference type="PANTHER" id="PTHR39075:SF1">
    <property type="entry name" value="FI19908P1"/>
    <property type="match status" value="1"/>
</dbReference>
<evidence type="ECO:0000313" key="3">
    <source>
        <dbReference type="Proteomes" id="UP001209878"/>
    </source>
</evidence>
<gene>
    <name evidence="2" type="ORF">NP493_254g00013</name>
</gene>
<name>A0AAD9NYD0_RIDPI</name>
<evidence type="ECO:0000313" key="2">
    <source>
        <dbReference type="EMBL" id="KAK2184740.1"/>
    </source>
</evidence>
<dbReference type="PANTHER" id="PTHR39075">
    <property type="entry name" value="FI19908P1"/>
    <property type="match status" value="1"/>
</dbReference>
<feature type="region of interest" description="Disordered" evidence="1">
    <location>
        <begin position="1"/>
        <end position="29"/>
    </location>
</feature>
<keyword evidence="3" id="KW-1185">Reference proteome</keyword>
<comment type="caution">
    <text evidence="2">The sequence shown here is derived from an EMBL/GenBank/DDBJ whole genome shotgun (WGS) entry which is preliminary data.</text>
</comment>
<dbReference type="Proteomes" id="UP001209878">
    <property type="component" value="Unassembled WGS sequence"/>
</dbReference>